<keyword evidence="4" id="KW-0406">Ion transport</keyword>
<gene>
    <name evidence="8" type="ORF">BCF53_1217</name>
</gene>
<evidence type="ECO:0000256" key="6">
    <source>
        <dbReference type="SAM" id="SignalP"/>
    </source>
</evidence>
<evidence type="ECO:0000256" key="2">
    <source>
        <dbReference type="ARBA" id="ARBA00008814"/>
    </source>
</evidence>
<dbReference type="GO" id="GO:0030288">
    <property type="term" value="C:outer membrane-bounded periplasmic space"/>
    <property type="evidence" value="ECO:0007669"/>
    <property type="project" value="TreeGrafter"/>
</dbReference>
<keyword evidence="4" id="KW-0408">Iron</keyword>
<sequence>MHKFLTHCVLILLLMTRHNVQAAELAAAPVQQPQTIATLSLAALDTLDTLGVPVQGLVQQYALDYLQKYQNDSYQNIGTFFEPDVEAIAALNPDLIVIGPRSAKFKKQLSGITEVFDSSVWGGGFFQQFHEQTLALARLVNKEAEAINKLTAIQQKVSRVKSIAPERGKALVLVVRGGKVYAFNTASRLGWVYQDLAIPSAIDNTESSDHGQLVSFEWILSVHPDWLFILDRDAGLGQAAAARTLMQNAVIAQTPAAQKNQMVYLDPYAWNVGYGLTAVDISISQILDAYLNSELNP</sequence>
<dbReference type="GO" id="GO:1901678">
    <property type="term" value="P:iron coordination entity transport"/>
    <property type="evidence" value="ECO:0007669"/>
    <property type="project" value="UniProtKB-ARBA"/>
</dbReference>
<comment type="subcellular location">
    <subcellularLocation>
        <location evidence="1">Cell envelope</location>
    </subcellularLocation>
</comment>
<evidence type="ECO:0000313" key="9">
    <source>
        <dbReference type="Proteomes" id="UP000295793"/>
    </source>
</evidence>
<comment type="similarity">
    <text evidence="2">Belongs to the bacterial solute-binding protein 8 family.</text>
</comment>
<dbReference type="Gene3D" id="3.40.50.1980">
    <property type="entry name" value="Nitrogenase molybdenum iron protein domain"/>
    <property type="match status" value="2"/>
</dbReference>
<feature type="chain" id="PRO_5020467000" evidence="6">
    <location>
        <begin position="23"/>
        <end position="297"/>
    </location>
</feature>
<comment type="caution">
    <text evidence="8">The sequence shown here is derived from an EMBL/GenBank/DDBJ whole genome shotgun (WGS) entry which is preliminary data.</text>
</comment>
<reference evidence="8 9" key="1">
    <citation type="submission" date="2019-03" db="EMBL/GenBank/DDBJ databases">
        <title>Genomic Encyclopedia of Archaeal and Bacterial Type Strains, Phase II (KMG-II): from individual species to whole genera.</title>
        <authorList>
            <person name="Goeker M."/>
        </authorList>
    </citation>
    <scope>NUCLEOTIDE SEQUENCE [LARGE SCALE GENOMIC DNA]</scope>
    <source>
        <strain evidence="8 9">DSM 15388</strain>
    </source>
</reference>
<name>A0A4R3HZY0_9GAMM</name>
<feature type="signal peptide" evidence="6">
    <location>
        <begin position="1"/>
        <end position="22"/>
    </location>
</feature>
<dbReference type="SUPFAM" id="SSF53807">
    <property type="entry name" value="Helical backbone' metal receptor"/>
    <property type="match status" value="1"/>
</dbReference>
<evidence type="ECO:0000256" key="4">
    <source>
        <dbReference type="ARBA" id="ARBA00022496"/>
    </source>
</evidence>
<keyword evidence="5 6" id="KW-0732">Signal</keyword>
<dbReference type="EMBL" id="SLZR01000021">
    <property type="protein sequence ID" value="TCS37089.1"/>
    <property type="molecule type" value="Genomic_DNA"/>
</dbReference>
<feature type="domain" description="Fe/B12 periplasmic-binding" evidence="7">
    <location>
        <begin position="35"/>
        <end position="294"/>
    </location>
</feature>
<keyword evidence="4" id="KW-0410">Iron transport</keyword>
<dbReference type="PANTHER" id="PTHR30532:SF28">
    <property type="entry name" value="PETROBACTIN-BINDING PROTEIN YCLQ"/>
    <property type="match status" value="1"/>
</dbReference>
<evidence type="ECO:0000259" key="7">
    <source>
        <dbReference type="PROSITE" id="PS50983"/>
    </source>
</evidence>
<organism evidence="8 9">
    <name type="scientific">Reinekea marinisedimentorum</name>
    <dbReference type="NCBI Taxonomy" id="230495"/>
    <lineage>
        <taxon>Bacteria</taxon>
        <taxon>Pseudomonadati</taxon>
        <taxon>Pseudomonadota</taxon>
        <taxon>Gammaproteobacteria</taxon>
        <taxon>Oceanospirillales</taxon>
        <taxon>Saccharospirillaceae</taxon>
        <taxon>Reinekea</taxon>
    </lineage>
</organism>
<evidence type="ECO:0000256" key="5">
    <source>
        <dbReference type="ARBA" id="ARBA00022729"/>
    </source>
</evidence>
<dbReference type="Pfam" id="PF01497">
    <property type="entry name" value="Peripla_BP_2"/>
    <property type="match status" value="1"/>
</dbReference>
<evidence type="ECO:0000256" key="1">
    <source>
        <dbReference type="ARBA" id="ARBA00004196"/>
    </source>
</evidence>
<dbReference type="InterPro" id="IPR051313">
    <property type="entry name" value="Bact_iron-sidero_bind"/>
</dbReference>
<accession>A0A4R3HZY0</accession>
<keyword evidence="3" id="KW-0813">Transport</keyword>
<dbReference type="AlphaFoldDB" id="A0A4R3HZY0"/>
<evidence type="ECO:0000256" key="3">
    <source>
        <dbReference type="ARBA" id="ARBA00022448"/>
    </source>
</evidence>
<dbReference type="Proteomes" id="UP000295793">
    <property type="component" value="Unassembled WGS sequence"/>
</dbReference>
<evidence type="ECO:0000313" key="8">
    <source>
        <dbReference type="EMBL" id="TCS37089.1"/>
    </source>
</evidence>
<keyword evidence="9" id="KW-1185">Reference proteome</keyword>
<dbReference type="InterPro" id="IPR002491">
    <property type="entry name" value="ABC_transptr_periplasmic_BD"/>
</dbReference>
<dbReference type="PANTHER" id="PTHR30532">
    <property type="entry name" value="IRON III DICITRATE-BINDING PERIPLASMIC PROTEIN"/>
    <property type="match status" value="1"/>
</dbReference>
<proteinExistence type="inferred from homology"/>
<dbReference type="PROSITE" id="PS50983">
    <property type="entry name" value="FE_B12_PBP"/>
    <property type="match status" value="1"/>
</dbReference>
<protein>
    <submittedName>
        <fullName evidence="8">Iron complex transport system substrate-binding protein</fullName>
    </submittedName>
</protein>
<dbReference type="RefSeq" id="WP_165901964.1">
    <property type="nucleotide sequence ID" value="NZ_SLZR01000021.1"/>
</dbReference>